<gene>
    <name evidence="5" type="ORF">EV690_2367</name>
</gene>
<accession>A0A4R1JB49</accession>
<dbReference type="PANTHER" id="PTHR42756:SF1">
    <property type="entry name" value="TRANSCRIPTIONAL REPRESSOR OF EMRAB OPERON"/>
    <property type="match status" value="1"/>
</dbReference>
<keyword evidence="2" id="KW-0238">DNA-binding</keyword>
<sequence length="142" mass="15644">MIEQKESSLIHSLIGLSSYIQKRMSRALSVHGIGVTEYLVLNQLYITPTQTLRRSDLAEQIGLSPSGITRLINPMEKMGLVKKEENIRDARVSLVALSAAGQQIYEDAQTSFTSTSVALLEPLEEKQLDVFTQLLKAIAKAG</sequence>
<evidence type="ECO:0000256" key="2">
    <source>
        <dbReference type="ARBA" id="ARBA00023125"/>
    </source>
</evidence>
<dbReference type="SMART" id="SM00347">
    <property type="entry name" value="HTH_MARR"/>
    <property type="match status" value="1"/>
</dbReference>
<evidence type="ECO:0000256" key="3">
    <source>
        <dbReference type="ARBA" id="ARBA00023163"/>
    </source>
</evidence>
<dbReference type="AlphaFoldDB" id="A0A4R1JB49"/>
<keyword evidence="3" id="KW-0804">Transcription</keyword>
<dbReference type="OrthoDB" id="5295456at2"/>
<dbReference type="EMBL" id="SMGD01000014">
    <property type="protein sequence ID" value="TCK47349.1"/>
    <property type="molecule type" value="Genomic_DNA"/>
</dbReference>
<keyword evidence="1" id="KW-0805">Transcription regulation</keyword>
<protein>
    <submittedName>
        <fullName evidence="5">MarR family transcriptional regulator</fullName>
    </submittedName>
</protein>
<dbReference type="PROSITE" id="PS50995">
    <property type="entry name" value="HTH_MARR_2"/>
    <property type="match status" value="1"/>
</dbReference>
<dbReference type="GO" id="GO:0003700">
    <property type="term" value="F:DNA-binding transcription factor activity"/>
    <property type="evidence" value="ECO:0007669"/>
    <property type="project" value="InterPro"/>
</dbReference>
<feature type="domain" description="HTH marR-type" evidence="4">
    <location>
        <begin position="6"/>
        <end position="140"/>
    </location>
</feature>
<dbReference type="PRINTS" id="PR00598">
    <property type="entry name" value="HTHMARR"/>
</dbReference>
<dbReference type="InterPro" id="IPR036390">
    <property type="entry name" value="WH_DNA-bd_sf"/>
</dbReference>
<evidence type="ECO:0000256" key="1">
    <source>
        <dbReference type="ARBA" id="ARBA00023015"/>
    </source>
</evidence>
<evidence type="ECO:0000313" key="5">
    <source>
        <dbReference type="EMBL" id="TCK47349.1"/>
    </source>
</evidence>
<proteinExistence type="predicted"/>
<dbReference type="InterPro" id="IPR036388">
    <property type="entry name" value="WH-like_DNA-bd_sf"/>
</dbReference>
<dbReference type="Pfam" id="PF12802">
    <property type="entry name" value="MarR_2"/>
    <property type="match status" value="1"/>
</dbReference>
<dbReference type="Gene3D" id="1.10.10.10">
    <property type="entry name" value="Winged helix-like DNA-binding domain superfamily/Winged helix DNA-binding domain"/>
    <property type="match status" value="1"/>
</dbReference>
<dbReference type="GO" id="GO:0003677">
    <property type="term" value="F:DNA binding"/>
    <property type="evidence" value="ECO:0007669"/>
    <property type="project" value="UniProtKB-KW"/>
</dbReference>
<dbReference type="SUPFAM" id="SSF46785">
    <property type="entry name" value="Winged helix' DNA-binding domain"/>
    <property type="match status" value="1"/>
</dbReference>
<name>A0A4R1JB49_9GAMM</name>
<keyword evidence="6" id="KW-1185">Reference proteome</keyword>
<dbReference type="InterPro" id="IPR000835">
    <property type="entry name" value="HTH_MarR-typ"/>
</dbReference>
<organism evidence="5 6">
    <name type="scientific">Celerinatantimonas diazotrophica</name>
    <dbReference type="NCBI Taxonomy" id="412034"/>
    <lineage>
        <taxon>Bacteria</taxon>
        <taxon>Pseudomonadati</taxon>
        <taxon>Pseudomonadota</taxon>
        <taxon>Gammaproteobacteria</taxon>
        <taxon>Celerinatantimonadaceae</taxon>
        <taxon>Celerinatantimonas</taxon>
    </lineage>
</organism>
<dbReference type="PANTHER" id="PTHR42756">
    <property type="entry name" value="TRANSCRIPTIONAL REGULATOR, MARR"/>
    <property type="match status" value="1"/>
</dbReference>
<comment type="caution">
    <text evidence="5">The sequence shown here is derived from an EMBL/GenBank/DDBJ whole genome shotgun (WGS) entry which is preliminary data.</text>
</comment>
<evidence type="ECO:0000259" key="4">
    <source>
        <dbReference type="PROSITE" id="PS50995"/>
    </source>
</evidence>
<dbReference type="RefSeq" id="WP_131913171.1">
    <property type="nucleotide sequence ID" value="NZ_OU594967.1"/>
</dbReference>
<evidence type="ECO:0000313" key="6">
    <source>
        <dbReference type="Proteomes" id="UP000295565"/>
    </source>
</evidence>
<reference evidence="5 6" key="1">
    <citation type="submission" date="2019-03" db="EMBL/GenBank/DDBJ databases">
        <title>Genomic Encyclopedia of Type Strains, Phase IV (KMG-IV): sequencing the most valuable type-strain genomes for metagenomic binning, comparative biology and taxonomic classification.</title>
        <authorList>
            <person name="Goeker M."/>
        </authorList>
    </citation>
    <scope>NUCLEOTIDE SEQUENCE [LARGE SCALE GENOMIC DNA]</scope>
    <source>
        <strain evidence="5 6">DSM 18577</strain>
    </source>
</reference>
<dbReference type="Proteomes" id="UP000295565">
    <property type="component" value="Unassembled WGS sequence"/>
</dbReference>